<sequence length="469" mass="52947">MEVDNVKVDDERRLTELRFQAAVKVIKSLPPDGPFQPSNDMMLKFYSYYKQATLGACNIQRPHFWDAVGRAKWEAWNSLGDMPKEAAMAAYVDEVKLILEGMPMTDQVEELLRVLGPFYELVEEKKKITQISDLSTEFGTMMNLMPSKSIAKSIVRTMEMEGTLETRPPKLQSKEMRERSEEDEDDEEEEEVATGEETKASQIYCNGVSHLINGSHSRAAPNTVNIQEDSVSELVHSGYHADSSVDGSGPNNLASDSDNEIYCDSVDHFGQEEFLENNHSHNDMDEDYDLLQPLEELHILPENQEDVQGPVKVIKCGEDEETDGIASHRQNLDAEMIYSVRRTRGSRSPSHQSLGPIHSSEDGNGNNWDGAATSRGSLNEQIVVVLARVQEDMQSILQTLRNLEALTASQARSVELSSTHTSPPANKRNQKPSWWPFDISPLSLAFTVTWPFVLQWLICQHLQRRRHTN</sequence>
<evidence type="ECO:0000313" key="15">
    <source>
        <dbReference type="Ensembl" id="ENSMAMP00000016673.1"/>
    </source>
</evidence>
<keyword evidence="16" id="KW-1185">Reference proteome</keyword>
<dbReference type="AlphaFoldDB" id="A0A3Q3LR18"/>
<evidence type="ECO:0000256" key="8">
    <source>
        <dbReference type="ARBA" id="ARBA00023121"/>
    </source>
</evidence>
<evidence type="ECO:0000256" key="2">
    <source>
        <dbReference type="ARBA" id="ARBA00010310"/>
    </source>
</evidence>
<evidence type="ECO:0000256" key="11">
    <source>
        <dbReference type="PIRNR" id="PIRNR002412"/>
    </source>
</evidence>
<dbReference type="CDD" id="cd00435">
    <property type="entry name" value="ACBP"/>
    <property type="match status" value="1"/>
</dbReference>
<dbReference type="Ensembl" id="ENSMAMT00000017119.2">
    <property type="protein sequence ID" value="ENSMAMP00000016673.1"/>
    <property type="gene ID" value="ENSMAMG00000011292.2"/>
</dbReference>
<dbReference type="InterPro" id="IPR014352">
    <property type="entry name" value="FERM/acyl-CoA-bd_prot_sf"/>
</dbReference>
<dbReference type="GO" id="GO:0016020">
    <property type="term" value="C:membrane"/>
    <property type="evidence" value="ECO:0007669"/>
    <property type="project" value="UniProtKB-SubCell"/>
</dbReference>
<dbReference type="RefSeq" id="XP_026148238.1">
    <property type="nucleotide sequence ID" value="XM_026292453.1"/>
</dbReference>
<dbReference type="GO" id="GO:0006631">
    <property type="term" value="P:fatty acid metabolic process"/>
    <property type="evidence" value="ECO:0007669"/>
    <property type="project" value="TreeGrafter"/>
</dbReference>
<dbReference type="InterPro" id="IPR022408">
    <property type="entry name" value="Acyl-CoA-binding_prot_CS"/>
</dbReference>
<dbReference type="InterPro" id="IPR035984">
    <property type="entry name" value="Acyl-CoA-binding_sf"/>
</dbReference>
<feature type="region of interest" description="Disordered" evidence="13">
    <location>
        <begin position="343"/>
        <end position="373"/>
    </location>
</feature>
<keyword evidence="9" id="KW-0472">Membrane</keyword>
<evidence type="ECO:0000256" key="3">
    <source>
        <dbReference type="ARBA" id="ARBA00022448"/>
    </source>
</evidence>
<protein>
    <recommendedName>
        <fullName evidence="11">Acyl-CoA-binding domain-containing protein 5</fullName>
    </recommendedName>
</protein>
<comment type="similarity">
    <text evidence="2">Belongs to the ATG37 family.</text>
</comment>
<dbReference type="GO" id="GO:0000062">
    <property type="term" value="F:fatty-acyl-CoA binding"/>
    <property type="evidence" value="ECO:0007669"/>
    <property type="project" value="InterPro"/>
</dbReference>
<evidence type="ECO:0000313" key="16">
    <source>
        <dbReference type="Proteomes" id="UP000261640"/>
    </source>
</evidence>
<evidence type="ECO:0000256" key="7">
    <source>
        <dbReference type="ARBA" id="ARBA00023054"/>
    </source>
</evidence>
<dbReference type="PROSITE" id="PS51228">
    <property type="entry name" value="ACB_2"/>
    <property type="match status" value="1"/>
</dbReference>
<feature type="compositionally biased region" description="Acidic residues" evidence="13">
    <location>
        <begin position="181"/>
        <end position="194"/>
    </location>
</feature>
<dbReference type="GO" id="GO:0005777">
    <property type="term" value="C:peroxisome"/>
    <property type="evidence" value="ECO:0007669"/>
    <property type="project" value="TreeGrafter"/>
</dbReference>
<dbReference type="Pfam" id="PF00887">
    <property type="entry name" value="ACBP"/>
    <property type="match status" value="1"/>
</dbReference>
<feature type="binding site" evidence="12">
    <location>
        <begin position="46"/>
        <end position="50"/>
    </location>
    <ligand>
        <name>an acyl-CoA</name>
        <dbReference type="ChEBI" id="CHEBI:58342"/>
    </ligand>
</feature>
<reference evidence="15" key="2">
    <citation type="submission" date="2025-09" db="UniProtKB">
        <authorList>
            <consortium name="Ensembl"/>
        </authorList>
    </citation>
    <scope>IDENTIFICATION</scope>
</reference>
<keyword evidence="4" id="KW-0812">Transmembrane</keyword>
<organism evidence="15 16">
    <name type="scientific">Mastacembelus armatus</name>
    <name type="common">zig-zag eel</name>
    <dbReference type="NCBI Taxonomy" id="205130"/>
    <lineage>
        <taxon>Eukaryota</taxon>
        <taxon>Metazoa</taxon>
        <taxon>Chordata</taxon>
        <taxon>Craniata</taxon>
        <taxon>Vertebrata</taxon>
        <taxon>Euteleostomi</taxon>
        <taxon>Actinopterygii</taxon>
        <taxon>Neopterygii</taxon>
        <taxon>Teleostei</taxon>
        <taxon>Neoteleostei</taxon>
        <taxon>Acanthomorphata</taxon>
        <taxon>Anabantaria</taxon>
        <taxon>Synbranchiformes</taxon>
        <taxon>Mastacembelidae</taxon>
        <taxon>Mastacembelus</taxon>
    </lineage>
</organism>
<dbReference type="Proteomes" id="UP000261640">
    <property type="component" value="Unplaced"/>
</dbReference>
<comment type="subcellular location">
    <subcellularLocation>
        <location evidence="1">Membrane</location>
        <topology evidence="1">Single-pass membrane protein</topology>
    </subcellularLocation>
</comment>
<accession>A0A3Q3LR18</accession>
<dbReference type="CTD" id="553674"/>
<dbReference type="PANTHER" id="PTHR23310:SF6">
    <property type="entry name" value="ACYL-COA-BINDING DOMAIN-CONTAINING PROTEIN 5"/>
    <property type="match status" value="1"/>
</dbReference>
<evidence type="ECO:0000256" key="1">
    <source>
        <dbReference type="ARBA" id="ARBA00004167"/>
    </source>
</evidence>
<name>A0A3Q3LR18_9TELE</name>
<dbReference type="PIRSF" id="PIRSF002412">
    <property type="entry name" value="MA_DBI"/>
    <property type="match status" value="1"/>
</dbReference>
<evidence type="ECO:0000256" key="6">
    <source>
        <dbReference type="ARBA" id="ARBA00023006"/>
    </source>
</evidence>
<feature type="binding site" evidence="12">
    <location>
        <position position="72"/>
    </location>
    <ligand>
        <name>an acyl-CoA</name>
        <dbReference type="ChEBI" id="CHEBI:58342"/>
    </ligand>
</feature>
<dbReference type="InParanoid" id="A0A3Q3LR18"/>
<keyword evidence="5" id="KW-1133">Transmembrane helix</keyword>
<comment type="function">
    <text evidence="10">Acyl-CoA binding protein which acts as the peroxisome receptor for pexophagy but is dispensable for aggrephagy and nonselective autophagy. Binds medium- and long-chain acyl-CoA esters.</text>
</comment>
<evidence type="ECO:0000256" key="9">
    <source>
        <dbReference type="ARBA" id="ARBA00023136"/>
    </source>
</evidence>
<dbReference type="SUPFAM" id="SSF47027">
    <property type="entry name" value="Acyl-CoA binding protein"/>
    <property type="match status" value="1"/>
</dbReference>
<keyword evidence="6" id="KW-0072">Autophagy</keyword>
<dbReference type="FunCoup" id="A0A3Q3LR18">
    <property type="interactions" value="717"/>
</dbReference>
<dbReference type="PANTHER" id="PTHR23310">
    <property type="entry name" value="ACYL-COA-BINDING PROTEIN, ACBP"/>
    <property type="match status" value="1"/>
</dbReference>
<dbReference type="GeneTree" id="ENSGT00940000156350"/>
<dbReference type="InterPro" id="IPR000582">
    <property type="entry name" value="Acyl-CoA-binding_protein"/>
</dbReference>
<evidence type="ECO:0000256" key="10">
    <source>
        <dbReference type="ARBA" id="ARBA00025481"/>
    </source>
</evidence>
<dbReference type="PRINTS" id="PR00689">
    <property type="entry name" value="ACOABINDINGP"/>
</dbReference>
<feature type="binding site" evidence="12">
    <location>
        <begin position="26"/>
        <end position="35"/>
    </location>
    <ligand>
        <name>an acyl-CoA</name>
        <dbReference type="ChEBI" id="CHEBI:58342"/>
    </ligand>
</feature>
<evidence type="ECO:0000259" key="14">
    <source>
        <dbReference type="PROSITE" id="PS51228"/>
    </source>
</evidence>
<keyword evidence="7" id="KW-0175">Coiled coil</keyword>
<keyword evidence="3 11" id="KW-0813">Transport</keyword>
<dbReference type="GO" id="GO:0000425">
    <property type="term" value="P:pexophagy"/>
    <property type="evidence" value="ECO:0007669"/>
    <property type="project" value="InterPro"/>
</dbReference>
<evidence type="ECO:0000256" key="13">
    <source>
        <dbReference type="SAM" id="MobiDB-lite"/>
    </source>
</evidence>
<dbReference type="PROSITE" id="PS00880">
    <property type="entry name" value="ACB_1"/>
    <property type="match status" value="1"/>
</dbReference>
<dbReference type="InterPro" id="IPR016347">
    <property type="entry name" value="ACBD5"/>
</dbReference>
<reference evidence="15" key="1">
    <citation type="submission" date="2025-08" db="UniProtKB">
        <authorList>
            <consortium name="Ensembl"/>
        </authorList>
    </citation>
    <scope>IDENTIFICATION</scope>
</reference>
<keyword evidence="8 11" id="KW-0446">Lipid-binding</keyword>
<evidence type="ECO:0000256" key="5">
    <source>
        <dbReference type="ARBA" id="ARBA00022989"/>
    </source>
</evidence>
<feature type="binding site" evidence="12">
    <location>
        <position position="91"/>
    </location>
    <ligand>
        <name>an acyl-CoA</name>
        <dbReference type="ChEBI" id="CHEBI:58342"/>
    </ligand>
</feature>
<evidence type="ECO:0000256" key="12">
    <source>
        <dbReference type="PIRSR" id="PIRSR002412-1"/>
    </source>
</evidence>
<dbReference type="GeneID" id="113121723"/>
<evidence type="ECO:0000256" key="4">
    <source>
        <dbReference type="ARBA" id="ARBA00022692"/>
    </source>
</evidence>
<feature type="domain" description="ACB" evidence="14">
    <location>
        <begin position="15"/>
        <end position="104"/>
    </location>
</feature>
<dbReference type="FunFam" id="1.20.80.10:FF:000010">
    <property type="entry name" value="Acyl-CoA-binding domain-containing protein 5"/>
    <property type="match status" value="1"/>
</dbReference>
<feature type="region of interest" description="Disordered" evidence="13">
    <location>
        <begin position="160"/>
        <end position="200"/>
    </location>
</feature>
<dbReference type="Gene3D" id="1.20.80.10">
    <property type="match status" value="1"/>
</dbReference>
<proteinExistence type="inferred from homology"/>